<evidence type="ECO:0000256" key="7">
    <source>
        <dbReference type="SAM" id="Phobius"/>
    </source>
</evidence>
<dbReference type="Proteomes" id="UP000019335">
    <property type="component" value="Chromosome 11"/>
</dbReference>
<protein>
    <submittedName>
        <fullName evidence="9">Ca2: cation antiporter family</fullName>
    </submittedName>
</protein>
<reference evidence="9 10" key="1">
    <citation type="journal article" date="2014" name="Mol. Plant">
        <title>Chromosome Scale Genome Assembly and Transcriptome Profiling of Nannochloropsis gaditana in Nitrogen Depletion.</title>
        <authorList>
            <person name="Corteggiani Carpinelli E."/>
            <person name="Telatin A."/>
            <person name="Vitulo N."/>
            <person name="Forcato C."/>
            <person name="D'Angelo M."/>
            <person name="Schiavon R."/>
            <person name="Vezzi A."/>
            <person name="Giacometti G.M."/>
            <person name="Morosinotto T."/>
            <person name="Valle G."/>
        </authorList>
    </citation>
    <scope>NUCLEOTIDE SEQUENCE [LARGE SCALE GENOMIC DNA]</scope>
    <source>
        <strain evidence="9 10">B-31</strain>
    </source>
</reference>
<evidence type="ECO:0000259" key="8">
    <source>
        <dbReference type="Pfam" id="PF01699"/>
    </source>
</evidence>
<sequence>FAEMVIGVQALSHGEIRVVQASLLGSILSNLLLITGSCFLVGGIIHKEQRFNSMAGVANLSLLFLACLALVIPTPIGHTYKLSKAHILLISRVAAFFLLSMYLQLIVFQLVTHKHLFEGEHQGGGEGEEEEDVEGGNGKVRVIQAGYRLSIQLILPPSLLPSLPPPSLPPQTVLTLNVEPAFPPSLSGLPAEPFHCPHHTHYVCDAVGLSHSQHTHSGSCDAAAGTLEEVDDGDEDHVDLGLWGSMAGLLVVALIVSFFSNLVVTSIDGMSDAYGMSKTFVGVILLPLVGNATEHMTAVTVAAKNRMELAMGIAVGSSTQIALLVIPSLTLAGWALGQDMTLEFPPIEIIALIMSLIVVQPVLLNAQSNWLLGSLLITAYGFCGFAFFFEKPPLPGE</sequence>
<feature type="transmembrane region" description="Helical" evidence="7">
    <location>
        <begin position="344"/>
        <end position="363"/>
    </location>
</feature>
<keyword evidence="10" id="KW-1185">Reference proteome</keyword>
<evidence type="ECO:0000256" key="5">
    <source>
        <dbReference type="ARBA" id="ARBA00023065"/>
    </source>
</evidence>
<feature type="transmembrane region" description="Helical" evidence="7">
    <location>
        <begin position="240"/>
        <end position="260"/>
    </location>
</feature>
<dbReference type="InterPro" id="IPR044880">
    <property type="entry name" value="NCX_ion-bd_dom_sf"/>
</dbReference>
<dbReference type="InterPro" id="IPR004837">
    <property type="entry name" value="NaCa_Exmemb"/>
</dbReference>
<dbReference type="GO" id="GO:0015369">
    <property type="term" value="F:calcium:proton antiporter activity"/>
    <property type="evidence" value="ECO:0007669"/>
    <property type="project" value="UniProtKB-ARBA"/>
</dbReference>
<dbReference type="PANTHER" id="PTHR31503">
    <property type="entry name" value="VACUOLAR CALCIUM ION TRANSPORTER"/>
    <property type="match status" value="1"/>
</dbReference>
<name>W7TY50_9STRA</name>
<dbReference type="PANTHER" id="PTHR31503:SF22">
    <property type="entry name" value="VACUOLAR CALCIUM ION TRANSPORTER"/>
    <property type="match status" value="1"/>
</dbReference>
<feature type="transmembrane region" description="Helical" evidence="7">
    <location>
        <begin position="370"/>
        <end position="389"/>
    </location>
</feature>
<evidence type="ECO:0000256" key="4">
    <source>
        <dbReference type="ARBA" id="ARBA00022989"/>
    </source>
</evidence>
<keyword evidence="5" id="KW-0406">Ion transport</keyword>
<evidence type="ECO:0000256" key="3">
    <source>
        <dbReference type="ARBA" id="ARBA00022692"/>
    </source>
</evidence>
<comment type="caution">
    <text evidence="9">The sequence shown here is derived from an EMBL/GenBank/DDBJ whole genome shotgun (WGS) entry which is preliminary data.</text>
</comment>
<keyword evidence="4 7" id="KW-1133">Transmembrane helix</keyword>
<dbReference type="GO" id="GO:0006874">
    <property type="term" value="P:intracellular calcium ion homeostasis"/>
    <property type="evidence" value="ECO:0007669"/>
    <property type="project" value="TreeGrafter"/>
</dbReference>
<dbReference type="AlphaFoldDB" id="W7TY50"/>
<evidence type="ECO:0000313" key="10">
    <source>
        <dbReference type="Proteomes" id="UP000019335"/>
    </source>
</evidence>
<feature type="domain" description="Sodium/calcium exchanger membrane region" evidence="8">
    <location>
        <begin position="245"/>
        <end position="387"/>
    </location>
</feature>
<accession>W7TY50</accession>
<evidence type="ECO:0000256" key="1">
    <source>
        <dbReference type="ARBA" id="ARBA00004127"/>
    </source>
</evidence>
<keyword evidence="3 7" id="KW-0812">Transmembrane</keyword>
<dbReference type="EMBL" id="AZIL01000915">
    <property type="protein sequence ID" value="EWM25576.1"/>
    <property type="molecule type" value="Genomic_DNA"/>
</dbReference>
<gene>
    <name evidence="9" type="ORF">Naga_100614g3</name>
</gene>
<dbReference type="GO" id="GO:0012505">
    <property type="term" value="C:endomembrane system"/>
    <property type="evidence" value="ECO:0007669"/>
    <property type="project" value="UniProtKB-SubCell"/>
</dbReference>
<dbReference type="GO" id="GO:0005774">
    <property type="term" value="C:vacuolar membrane"/>
    <property type="evidence" value="ECO:0007669"/>
    <property type="project" value="UniProtKB-ARBA"/>
</dbReference>
<keyword evidence="6 7" id="KW-0472">Membrane</keyword>
<feature type="domain" description="Sodium/calcium exchanger membrane region" evidence="8">
    <location>
        <begin position="2"/>
        <end position="110"/>
    </location>
</feature>
<evidence type="ECO:0000313" key="9">
    <source>
        <dbReference type="EMBL" id="EWM25576.1"/>
    </source>
</evidence>
<dbReference type="Gene3D" id="1.20.1420.30">
    <property type="entry name" value="NCX, central ion-binding region"/>
    <property type="match status" value="2"/>
</dbReference>
<feature type="non-terminal residue" evidence="9">
    <location>
        <position position="1"/>
    </location>
</feature>
<keyword evidence="2" id="KW-0813">Transport</keyword>
<feature type="transmembrane region" description="Helical" evidence="7">
    <location>
        <begin position="88"/>
        <end position="111"/>
    </location>
</feature>
<dbReference type="InterPro" id="IPR004713">
    <property type="entry name" value="CaH_exchang"/>
</dbReference>
<comment type="subcellular location">
    <subcellularLocation>
        <location evidence="1">Endomembrane system</location>
        <topology evidence="1">Multi-pass membrane protein</topology>
    </subcellularLocation>
</comment>
<feature type="transmembrane region" description="Helical" evidence="7">
    <location>
        <begin position="57"/>
        <end position="76"/>
    </location>
</feature>
<evidence type="ECO:0000256" key="6">
    <source>
        <dbReference type="ARBA" id="ARBA00023136"/>
    </source>
</evidence>
<dbReference type="Pfam" id="PF01699">
    <property type="entry name" value="Na_Ca_ex"/>
    <property type="match status" value="2"/>
</dbReference>
<proteinExistence type="predicted"/>
<organism evidence="9 10">
    <name type="scientific">Nannochloropsis gaditana</name>
    <dbReference type="NCBI Taxonomy" id="72520"/>
    <lineage>
        <taxon>Eukaryota</taxon>
        <taxon>Sar</taxon>
        <taxon>Stramenopiles</taxon>
        <taxon>Ochrophyta</taxon>
        <taxon>Eustigmatophyceae</taxon>
        <taxon>Eustigmatales</taxon>
        <taxon>Monodopsidaceae</taxon>
        <taxon>Nannochloropsis</taxon>
    </lineage>
</organism>
<feature type="transmembrane region" description="Helical" evidence="7">
    <location>
        <begin position="23"/>
        <end position="45"/>
    </location>
</feature>
<evidence type="ECO:0000256" key="2">
    <source>
        <dbReference type="ARBA" id="ARBA00022448"/>
    </source>
</evidence>
<dbReference type="OrthoDB" id="1699231at2759"/>
<feature type="transmembrane region" description="Helical" evidence="7">
    <location>
        <begin position="309"/>
        <end position="332"/>
    </location>
</feature>